<reference evidence="2 3" key="1">
    <citation type="submission" date="2022-10" db="EMBL/GenBank/DDBJ databases">
        <title>Draft genome sequence of Streptomyces sp. YSPA8.</title>
        <authorList>
            <person name="Moriuchi R."/>
            <person name="Dohra H."/>
            <person name="Yamamura H."/>
            <person name="Kodani S."/>
        </authorList>
    </citation>
    <scope>NUCLEOTIDE SEQUENCE [LARGE SCALE GENOMIC DNA]</scope>
    <source>
        <strain evidence="2 3">YSPA8</strain>
    </source>
</reference>
<gene>
    <name evidence="2" type="ORF">SYYSPA8_08700</name>
</gene>
<comment type="caution">
    <text evidence="2">The sequence shown here is derived from an EMBL/GenBank/DDBJ whole genome shotgun (WGS) entry which is preliminary data.</text>
</comment>
<dbReference type="Proteomes" id="UP001291653">
    <property type="component" value="Unassembled WGS sequence"/>
</dbReference>
<name>A0ABQ5NVV9_9ACTN</name>
<evidence type="ECO:0000313" key="2">
    <source>
        <dbReference type="EMBL" id="GLF94359.1"/>
    </source>
</evidence>
<accession>A0ABQ5NVV9</accession>
<protein>
    <recommendedName>
        <fullName evidence="4">Secreted protein</fullName>
    </recommendedName>
</protein>
<keyword evidence="3" id="KW-1185">Reference proteome</keyword>
<evidence type="ECO:0000313" key="3">
    <source>
        <dbReference type="Proteomes" id="UP001291653"/>
    </source>
</evidence>
<dbReference type="RefSeq" id="WP_323446454.1">
    <property type="nucleotide sequence ID" value="NZ_BSBI01000003.1"/>
</dbReference>
<evidence type="ECO:0008006" key="4">
    <source>
        <dbReference type="Google" id="ProtNLM"/>
    </source>
</evidence>
<sequence>MKSTTRGTLAAVLACMASAVGAAPAVAGTSVPVTLPLESLETVVPIEAPSLATGVPVPVPGALEGPRHAPGRLLPERILPQVPFTAELPRTVAALPLEHPLREGRLGVATLASAAEDLLVTTPGATLGAPVSAPRPELLGQPEPVLPQAALLTPQLTGAPGAALLFG</sequence>
<organism evidence="2 3">
    <name type="scientific">Streptomyces yaizuensis</name>
    <dbReference type="NCBI Taxonomy" id="2989713"/>
    <lineage>
        <taxon>Bacteria</taxon>
        <taxon>Bacillati</taxon>
        <taxon>Actinomycetota</taxon>
        <taxon>Actinomycetes</taxon>
        <taxon>Kitasatosporales</taxon>
        <taxon>Streptomycetaceae</taxon>
        <taxon>Streptomyces</taxon>
    </lineage>
</organism>
<feature type="chain" id="PRO_5047165084" description="Secreted protein" evidence="1">
    <location>
        <begin position="23"/>
        <end position="167"/>
    </location>
</feature>
<evidence type="ECO:0000256" key="1">
    <source>
        <dbReference type="SAM" id="SignalP"/>
    </source>
</evidence>
<feature type="signal peptide" evidence="1">
    <location>
        <begin position="1"/>
        <end position="22"/>
    </location>
</feature>
<keyword evidence="1" id="KW-0732">Signal</keyword>
<proteinExistence type="predicted"/>
<dbReference type="EMBL" id="BSBI01000003">
    <property type="protein sequence ID" value="GLF94359.1"/>
    <property type="molecule type" value="Genomic_DNA"/>
</dbReference>